<dbReference type="PANTHER" id="PTHR37577:SF1">
    <property type="entry name" value="INTEGRAL MEMBRANE PROTEIN"/>
    <property type="match status" value="1"/>
</dbReference>
<proteinExistence type="predicted"/>
<comment type="caution">
    <text evidence="3">The sequence shown here is derived from an EMBL/GenBank/DDBJ whole genome shotgun (WGS) entry which is preliminary data.</text>
</comment>
<dbReference type="InterPro" id="IPR053018">
    <property type="entry name" value="Elsinochrome_Biosynth-Asso"/>
</dbReference>
<dbReference type="EMBL" id="JAULSU010000002">
    <property type="protein sequence ID" value="KAK0627344.1"/>
    <property type="molecule type" value="Genomic_DNA"/>
</dbReference>
<feature type="transmembrane region" description="Helical" evidence="2">
    <location>
        <begin position="138"/>
        <end position="158"/>
    </location>
</feature>
<feature type="transmembrane region" description="Helical" evidence="2">
    <location>
        <begin position="72"/>
        <end position="93"/>
    </location>
</feature>
<feature type="transmembrane region" description="Helical" evidence="2">
    <location>
        <begin position="20"/>
        <end position="42"/>
    </location>
</feature>
<feature type="region of interest" description="Disordered" evidence="1">
    <location>
        <begin position="301"/>
        <end position="328"/>
    </location>
</feature>
<evidence type="ECO:0000256" key="2">
    <source>
        <dbReference type="SAM" id="Phobius"/>
    </source>
</evidence>
<evidence type="ECO:0000313" key="3">
    <source>
        <dbReference type="EMBL" id="KAK0627344.1"/>
    </source>
</evidence>
<organism evidence="3 4">
    <name type="scientific">Immersiella caudata</name>
    <dbReference type="NCBI Taxonomy" id="314043"/>
    <lineage>
        <taxon>Eukaryota</taxon>
        <taxon>Fungi</taxon>
        <taxon>Dikarya</taxon>
        <taxon>Ascomycota</taxon>
        <taxon>Pezizomycotina</taxon>
        <taxon>Sordariomycetes</taxon>
        <taxon>Sordariomycetidae</taxon>
        <taxon>Sordariales</taxon>
        <taxon>Lasiosphaeriaceae</taxon>
        <taxon>Immersiella</taxon>
    </lineage>
</organism>
<dbReference type="PANTHER" id="PTHR37577">
    <property type="entry name" value="INTEGRAL MEMBRANE PROTEIN"/>
    <property type="match status" value="1"/>
</dbReference>
<feature type="transmembrane region" description="Helical" evidence="2">
    <location>
        <begin position="105"/>
        <end position="126"/>
    </location>
</feature>
<name>A0AA39X4V1_9PEZI</name>
<dbReference type="Proteomes" id="UP001175000">
    <property type="component" value="Unassembled WGS sequence"/>
</dbReference>
<feature type="transmembrane region" description="Helical" evidence="2">
    <location>
        <begin position="192"/>
        <end position="213"/>
    </location>
</feature>
<accession>A0AA39X4V1</accession>
<sequence length="328" mass="36163">MSSTMECVSVGEANPDIAGLGIVIALAVQGGISVILSFWLIARDPLMGNSPLDRYNRQAETSKATIEAAKGLIKGICDAQIFAGTALLIAAFATKDSLTLYHWHVIYDITNFTAISFCAALVHVSYSGINTCKSSEHYVRMTLSCVFAVMHLTFSIFFGRALERWDWDTPGRCYNTRLVSHPGAAHPTVDRIYLGITCCYMQVCLIACLITSFRNYYRDPFRSFDPDGIDEGEPELEWVVMAGALYQYPIHLYMTVALRVSNESLLEGDSENSWGFGQIISLVLVADTLIRCGRAVYDVSRSGSERKPRQVEDGNVGEKQLSPPGKPS</sequence>
<evidence type="ECO:0000313" key="4">
    <source>
        <dbReference type="Proteomes" id="UP001175000"/>
    </source>
</evidence>
<keyword evidence="2" id="KW-1133">Transmembrane helix</keyword>
<evidence type="ECO:0000256" key="1">
    <source>
        <dbReference type="SAM" id="MobiDB-lite"/>
    </source>
</evidence>
<gene>
    <name evidence="3" type="ORF">B0T14DRAFT_512456</name>
</gene>
<feature type="compositionally biased region" description="Basic and acidic residues" evidence="1">
    <location>
        <begin position="303"/>
        <end position="312"/>
    </location>
</feature>
<keyword evidence="4" id="KW-1185">Reference proteome</keyword>
<protein>
    <submittedName>
        <fullName evidence="3">Uncharacterized protein</fullName>
    </submittedName>
</protein>
<keyword evidence="2" id="KW-0812">Transmembrane</keyword>
<keyword evidence="2" id="KW-0472">Membrane</keyword>
<dbReference type="AlphaFoldDB" id="A0AA39X4V1"/>
<reference evidence="3" key="1">
    <citation type="submission" date="2023-06" db="EMBL/GenBank/DDBJ databases">
        <title>Genome-scale phylogeny and comparative genomics of the fungal order Sordariales.</title>
        <authorList>
            <consortium name="Lawrence Berkeley National Laboratory"/>
            <person name="Hensen N."/>
            <person name="Bonometti L."/>
            <person name="Westerberg I."/>
            <person name="Brannstrom I.O."/>
            <person name="Guillou S."/>
            <person name="Cros-Aarteil S."/>
            <person name="Calhoun S."/>
            <person name="Haridas S."/>
            <person name="Kuo A."/>
            <person name="Mondo S."/>
            <person name="Pangilinan J."/>
            <person name="Riley R."/>
            <person name="Labutti K."/>
            <person name="Andreopoulos B."/>
            <person name="Lipzen A."/>
            <person name="Chen C."/>
            <person name="Yanf M."/>
            <person name="Daum C."/>
            <person name="Ng V."/>
            <person name="Clum A."/>
            <person name="Steindorff A."/>
            <person name="Ohm R."/>
            <person name="Martin F."/>
            <person name="Silar P."/>
            <person name="Natvig D."/>
            <person name="Lalanne C."/>
            <person name="Gautier V."/>
            <person name="Ament-Velasquez S.L."/>
            <person name="Kruys A."/>
            <person name="Hutchinson M.I."/>
            <person name="Powell A.J."/>
            <person name="Barry K."/>
            <person name="Miller A.N."/>
            <person name="Grigoriev I.V."/>
            <person name="Debuchy R."/>
            <person name="Gladieux P."/>
            <person name="Thoren M.H."/>
            <person name="Johannesson H."/>
        </authorList>
    </citation>
    <scope>NUCLEOTIDE SEQUENCE</scope>
    <source>
        <strain evidence="3">CBS 606.72</strain>
    </source>
</reference>